<name>A0A370GV37_9BACI</name>
<dbReference type="AlphaFoldDB" id="A0A370GV37"/>
<proteinExistence type="predicted"/>
<keyword evidence="2" id="KW-0560">Oxidoreductase</keyword>
<keyword evidence="3" id="KW-1185">Reference proteome</keyword>
<evidence type="ECO:0000313" key="3">
    <source>
        <dbReference type="Proteomes" id="UP000255326"/>
    </source>
</evidence>
<dbReference type="GO" id="GO:0051213">
    <property type="term" value="F:dioxygenase activity"/>
    <property type="evidence" value="ECO:0007669"/>
    <property type="project" value="UniProtKB-KW"/>
</dbReference>
<protein>
    <submittedName>
        <fullName evidence="2">Catechol 2,3-dioxygenase-like lactoylglutathione lyase family enzyme</fullName>
    </submittedName>
</protein>
<reference evidence="2 3" key="1">
    <citation type="submission" date="2018-07" db="EMBL/GenBank/DDBJ databases">
        <title>Genomic Encyclopedia of Type Strains, Phase IV (KMG-IV): sequencing the most valuable type-strain genomes for metagenomic binning, comparative biology and taxonomic classification.</title>
        <authorList>
            <person name="Goeker M."/>
        </authorList>
    </citation>
    <scope>NUCLEOTIDE SEQUENCE [LARGE SCALE GENOMIC DNA]</scope>
    <source>
        <strain evidence="2 3">DSM 25281</strain>
    </source>
</reference>
<evidence type="ECO:0000259" key="1">
    <source>
        <dbReference type="PROSITE" id="PS51819"/>
    </source>
</evidence>
<dbReference type="GO" id="GO:0016829">
    <property type="term" value="F:lyase activity"/>
    <property type="evidence" value="ECO:0007669"/>
    <property type="project" value="UniProtKB-KW"/>
</dbReference>
<dbReference type="PROSITE" id="PS51819">
    <property type="entry name" value="VOC"/>
    <property type="match status" value="1"/>
</dbReference>
<sequence>MSFSYSGIDHIQIAGPKGCEEEARHFYGELLGMVEIPKPENLRASGGCWFQCGYQEIHIGVQEDFLPAKKAHPGILVKGLLGLRKRLEVGGVVIKEDEPIEGRIRFSINDPFGNKIEFLEML</sequence>
<comment type="caution">
    <text evidence="2">The sequence shown here is derived from an EMBL/GenBank/DDBJ whole genome shotgun (WGS) entry which is preliminary data.</text>
</comment>
<dbReference type="PANTHER" id="PTHR39175">
    <property type="entry name" value="FAMILY PROTEIN, PUTATIVE (AFU_ORTHOLOGUE AFUA_3G15060)-RELATED"/>
    <property type="match status" value="1"/>
</dbReference>
<accession>A0A370GV37</accession>
<feature type="domain" description="VOC" evidence="1">
    <location>
        <begin position="7"/>
        <end position="121"/>
    </location>
</feature>
<dbReference type="EMBL" id="QQAY01000001">
    <property type="protein sequence ID" value="RDI47369.1"/>
    <property type="molecule type" value="Genomic_DNA"/>
</dbReference>
<dbReference type="SUPFAM" id="SSF54593">
    <property type="entry name" value="Glyoxalase/Bleomycin resistance protein/Dihydroxybiphenyl dioxygenase"/>
    <property type="match status" value="1"/>
</dbReference>
<dbReference type="InterPro" id="IPR037523">
    <property type="entry name" value="VOC_core"/>
</dbReference>
<dbReference type="OrthoDB" id="9813630at2"/>
<dbReference type="RefSeq" id="WP_114743595.1">
    <property type="nucleotide sequence ID" value="NZ_QQAY01000001.1"/>
</dbReference>
<dbReference type="Gene3D" id="3.10.180.10">
    <property type="entry name" value="2,3-Dihydroxybiphenyl 1,2-Dioxygenase, domain 1"/>
    <property type="match status" value="1"/>
</dbReference>
<dbReference type="InterPro" id="IPR029068">
    <property type="entry name" value="Glyas_Bleomycin-R_OHBP_Dase"/>
</dbReference>
<keyword evidence="2" id="KW-0456">Lyase</keyword>
<keyword evidence="2" id="KW-0223">Dioxygenase</keyword>
<dbReference type="PANTHER" id="PTHR39175:SF1">
    <property type="entry name" value="FAMILY PROTEIN, PUTATIVE (AFU_ORTHOLOGUE AFUA_3G15060)-RELATED"/>
    <property type="match status" value="1"/>
</dbReference>
<organism evidence="2 3">
    <name type="scientific">Falsibacillus pallidus</name>
    <dbReference type="NCBI Taxonomy" id="493781"/>
    <lineage>
        <taxon>Bacteria</taxon>
        <taxon>Bacillati</taxon>
        <taxon>Bacillota</taxon>
        <taxon>Bacilli</taxon>
        <taxon>Bacillales</taxon>
        <taxon>Bacillaceae</taxon>
        <taxon>Falsibacillus</taxon>
    </lineage>
</organism>
<evidence type="ECO:0000313" key="2">
    <source>
        <dbReference type="EMBL" id="RDI47369.1"/>
    </source>
</evidence>
<gene>
    <name evidence="2" type="ORF">DFR59_10123</name>
</gene>
<dbReference type="Proteomes" id="UP000255326">
    <property type="component" value="Unassembled WGS sequence"/>
</dbReference>